<accession>A0AAP9JH51</accession>
<protein>
    <submittedName>
        <fullName evidence="1">Phage tail protein</fullName>
    </submittedName>
</protein>
<dbReference type="Gene3D" id="3.10.450.40">
    <property type="match status" value="1"/>
</dbReference>
<dbReference type="SUPFAM" id="SSF160719">
    <property type="entry name" value="gpW/gp25-like"/>
    <property type="match status" value="1"/>
</dbReference>
<evidence type="ECO:0000313" key="1">
    <source>
        <dbReference type="EMBL" id="QEH95957.1"/>
    </source>
</evidence>
<dbReference type="RefSeq" id="WP_148620132.1">
    <property type="nucleotide sequence ID" value="NZ_CP043043.1"/>
</dbReference>
<dbReference type="Proteomes" id="UP000323560">
    <property type="component" value="Chromosome"/>
</dbReference>
<name>A0AAP9JH51_GLUTH</name>
<sequence>MSSIGHFYGGDLLLESGGLSVVSGSEEIRQRLLRRLLTNSGDYIWQLDYGVGLQGMIGDVVVSSVMQAEIRAQVQKDAGVDPYSPVEVDVRADTNGVCLCRISYVDADTGQQQTLDFSS</sequence>
<organism evidence="1 2">
    <name type="scientific">Gluconobacter thailandicus</name>
    <dbReference type="NCBI Taxonomy" id="257438"/>
    <lineage>
        <taxon>Bacteria</taxon>
        <taxon>Pseudomonadati</taxon>
        <taxon>Pseudomonadota</taxon>
        <taxon>Alphaproteobacteria</taxon>
        <taxon>Acetobacterales</taxon>
        <taxon>Acetobacteraceae</taxon>
        <taxon>Gluconobacter</taxon>
    </lineage>
</organism>
<dbReference type="KEGG" id="gti:FXF46_06470"/>
<reference evidence="1 2" key="1">
    <citation type="submission" date="2019-08" db="EMBL/GenBank/DDBJ databases">
        <title>Gluconobacter frateurii HD924 genome.</title>
        <authorList>
            <person name="Liu Y."/>
            <person name="Zhang P."/>
        </authorList>
    </citation>
    <scope>NUCLEOTIDE SEQUENCE [LARGE SCALE GENOMIC DNA]</scope>
    <source>
        <strain evidence="1 2">HD924</strain>
    </source>
</reference>
<proteinExistence type="predicted"/>
<gene>
    <name evidence="1" type="ORF">FXF46_06470</name>
</gene>
<evidence type="ECO:0000313" key="2">
    <source>
        <dbReference type="Proteomes" id="UP000323560"/>
    </source>
</evidence>
<dbReference type="EMBL" id="CP043043">
    <property type="protein sequence ID" value="QEH95957.1"/>
    <property type="molecule type" value="Genomic_DNA"/>
</dbReference>
<dbReference type="AlphaFoldDB" id="A0AAP9JH51"/>